<keyword evidence="3" id="KW-0378">Hydrolase</keyword>
<dbReference type="EMBL" id="JAAARO010000021">
    <property type="protein sequence ID" value="KAF5727870.1"/>
    <property type="molecule type" value="Genomic_DNA"/>
</dbReference>
<protein>
    <submittedName>
        <fullName evidence="3">Subtilisin-like protease SBT5.3</fullName>
    </submittedName>
</protein>
<dbReference type="AlphaFoldDB" id="A0A7J7C132"/>
<dbReference type="InterPro" id="IPR046450">
    <property type="entry name" value="PA_dom_sf"/>
</dbReference>
<feature type="domain" description="PA" evidence="2">
    <location>
        <begin position="27"/>
        <end position="89"/>
    </location>
</feature>
<comment type="caution">
    <text evidence="3">The sequence shown here is derived from an EMBL/GenBank/DDBJ whole genome shotgun (WGS) entry which is preliminary data.</text>
</comment>
<dbReference type="SUPFAM" id="SSF52025">
    <property type="entry name" value="PA domain"/>
    <property type="match status" value="1"/>
</dbReference>
<organism evidence="3 4">
    <name type="scientific">Tripterygium wilfordii</name>
    <name type="common">Thunder God vine</name>
    <dbReference type="NCBI Taxonomy" id="458696"/>
    <lineage>
        <taxon>Eukaryota</taxon>
        <taxon>Viridiplantae</taxon>
        <taxon>Streptophyta</taxon>
        <taxon>Embryophyta</taxon>
        <taxon>Tracheophyta</taxon>
        <taxon>Spermatophyta</taxon>
        <taxon>Magnoliopsida</taxon>
        <taxon>eudicotyledons</taxon>
        <taxon>Gunneridae</taxon>
        <taxon>Pentapetalae</taxon>
        <taxon>rosids</taxon>
        <taxon>fabids</taxon>
        <taxon>Celastrales</taxon>
        <taxon>Celastraceae</taxon>
        <taxon>Tripterygium</taxon>
    </lineage>
</organism>
<dbReference type="Proteomes" id="UP000593562">
    <property type="component" value="Unassembled WGS sequence"/>
</dbReference>
<keyword evidence="4" id="KW-1185">Reference proteome</keyword>
<keyword evidence="3" id="KW-0645">Protease</keyword>
<evidence type="ECO:0000259" key="2">
    <source>
        <dbReference type="Pfam" id="PF02225"/>
    </source>
</evidence>
<evidence type="ECO:0000313" key="3">
    <source>
        <dbReference type="EMBL" id="KAF5727870.1"/>
    </source>
</evidence>
<evidence type="ECO:0000256" key="1">
    <source>
        <dbReference type="ARBA" id="ARBA00023180"/>
    </source>
</evidence>
<dbReference type="InParanoid" id="A0A7J7C132"/>
<dbReference type="GO" id="GO:0006508">
    <property type="term" value="P:proteolysis"/>
    <property type="evidence" value="ECO:0007669"/>
    <property type="project" value="UniProtKB-KW"/>
</dbReference>
<keyword evidence="1" id="KW-0325">Glycoprotein</keyword>
<dbReference type="Gene3D" id="3.50.30.30">
    <property type="match status" value="1"/>
</dbReference>
<reference evidence="3 4" key="1">
    <citation type="journal article" date="2020" name="Nat. Commun.">
        <title>Genome of Tripterygium wilfordii and identification of cytochrome P450 involved in triptolide biosynthesis.</title>
        <authorList>
            <person name="Tu L."/>
            <person name="Su P."/>
            <person name="Zhang Z."/>
            <person name="Gao L."/>
            <person name="Wang J."/>
            <person name="Hu T."/>
            <person name="Zhou J."/>
            <person name="Zhang Y."/>
            <person name="Zhao Y."/>
            <person name="Liu Y."/>
            <person name="Song Y."/>
            <person name="Tong Y."/>
            <person name="Lu Y."/>
            <person name="Yang J."/>
            <person name="Xu C."/>
            <person name="Jia M."/>
            <person name="Peters R.J."/>
            <person name="Huang L."/>
            <person name="Gao W."/>
        </authorList>
    </citation>
    <scope>NUCLEOTIDE SEQUENCE [LARGE SCALE GENOMIC DNA]</scope>
    <source>
        <strain evidence="4">cv. XIE 37</strain>
        <tissue evidence="3">Leaf</tissue>
    </source>
</reference>
<evidence type="ECO:0000313" key="4">
    <source>
        <dbReference type="Proteomes" id="UP000593562"/>
    </source>
</evidence>
<dbReference type="InterPro" id="IPR003137">
    <property type="entry name" value="PA_domain"/>
</dbReference>
<proteinExistence type="predicted"/>
<sequence length="120" mass="12747">MKGASLSTNNMPQKKFYPLISSGNAKLANVSATDATLCFSNSLDPKKVKGKIVTCLRGINARAAKEKEVARAGGAGIILANDELSGNATIADDHKSYGTHYTTEDSCGSEEFSTYGFIFF</sequence>
<dbReference type="CDD" id="cd02120">
    <property type="entry name" value="PA_subtilisin_like"/>
    <property type="match status" value="1"/>
</dbReference>
<gene>
    <name evidence="3" type="ORF">HS088_TW21G00008</name>
</gene>
<accession>A0A7J7C132</accession>
<dbReference type="Pfam" id="PF02225">
    <property type="entry name" value="PA"/>
    <property type="match status" value="1"/>
</dbReference>
<dbReference type="GO" id="GO:0008233">
    <property type="term" value="F:peptidase activity"/>
    <property type="evidence" value="ECO:0007669"/>
    <property type="project" value="UniProtKB-KW"/>
</dbReference>
<name>A0A7J7C132_TRIWF</name>